<evidence type="ECO:0000256" key="7">
    <source>
        <dbReference type="ARBA" id="ARBA00093797"/>
    </source>
</evidence>
<sequence length="114" mass="13495">MKNLTELLTKYKELTVKIYDKVNKDEYDEEVDTFFDKREIIIEEIRDKNYTGEELRTTVKALRVLEEEKKLEDVLSLKKSEVQRAMDKLRVGKNARNTYGKGFSVGSFYMSKKI</sequence>
<evidence type="ECO:0000313" key="9">
    <source>
        <dbReference type="Proteomes" id="UP000190951"/>
    </source>
</evidence>
<name>A0A1S8M848_9CLOT</name>
<evidence type="ECO:0000256" key="2">
    <source>
        <dbReference type="ARBA" id="ARBA00022490"/>
    </source>
</evidence>
<accession>A0A1S8M848</accession>
<dbReference type="KEGG" id="crw:CROST_020260"/>
<dbReference type="Proteomes" id="UP000190951">
    <property type="component" value="Chromosome"/>
</dbReference>
<gene>
    <name evidence="8" type="ORF">CROST_020260</name>
</gene>
<evidence type="ECO:0000256" key="1">
    <source>
        <dbReference type="ARBA" id="ARBA00004514"/>
    </source>
</evidence>
<organism evidence="8 9">
    <name type="scientific">Clostridium felsineum</name>
    <dbReference type="NCBI Taxonomy" id="36839"/>
    <lineage>
        <taxon>Bacteria</taxon>
        <taxon>Bacillati</taxon>
        <taxon>Bacillota</taxon>
        <taxon>Clostridia</taxon>
        <taxon>Eubacteriales</taxon>
        <taxon>Clostridiaceae</taxon>
        <taxon>Clostridium</taxon>
    </lineage>
</organism>
<keyword evidence="3" id="KW-1005">Bacterial flagellum biogenesis</keyword>
<keyword evidence="4" id="KW-0143">Chaperone</keyword>
<evidence type="ECO:0000256" key="4">
    <source>
        <dbReference type="ARBA" id="ARBA00023186"/>
    </source>
</evidence>
<comment type="subcellular location">
    <subcellularLocation>
        <location evidence="1">Cytoplasm</location>
        <location evidence="1">Cytosol</location>
    </subcellularLocation>
</comment>
<comment type="function">
    <text evidence="5">May act as an export chaperone for the filament capping protein FliD.</text>
</comment>
<dbReference type="EMBL" id="CP096983">
    <property type="protein sequence ID" value="URZ11309.1"/>
    <property type="molecule type" value="Genomic_DNA"/>
</dbReference>
<evidence type="ECO:0000256" key="3">
    <source>
        <dbReference type="ARBA" id="ARBA00022795"/>
    </source>
</evidence>
<dbReference type="STRING" id="84029.CROST_16430"/>
<evidence type="ECO:0000313" key="8">
    <source>
        <dbReference type="EMBL" id="URZ11309.1"/>
    </source>
</evidence>
<dbReference type="InterPro" id="IPR008622">
    <property type="entry name" value="FliT"/>
</dbReference>
<reference evidence="8 9" key="1">
    <citation type="submission" date="2022-04" db="EMBL/GenBank/DDBJ databases">
        <title>Genome sequence of C. roseum typestrain.</title>
        <authorList>
            <person name="Poehlein A."/>
            <person name="Schoch T."/>
            <person name="Duerre P."/>
            <person name="Daniel R."/>
        </authorList>
    </citation>
    <scope>NUCLEOTIDE SEQUENCE [LARGE SCALE GENOMIC DNA]</scope>
    <source>
        <strain evidence="8 9">DSM 7320</strain>
    </source>
</reference>
<keyword evidence="9" id="KW-1185">Reference proteome</keyword>
<comment type="similarity">
    <text evidence="6">Belongs to the bacillales FliT family.</text>
</comment>
<evidence type="ECO:0000256" key="5">
    <source>
        <dbReference type="ARBA" id="ARBA00093765"/>
    </source>
</evidence>
<dbReference type="AlphaFoldDB" id="A0A1S8M848"/>
<proteinExistence type="inferred from homology"/>
<dbReference type="Pfam" id="PF05400">
    <property type="entry name" value="FliT"/>
    <property type="match status" value="1"/>
</dbReference>
<protein>
    <recommendedName>
        <fullName evidence="7">Flagellar protein FliT</fullName>
    </recommendedName>
</protein>
<dbReference type="RefSeq" id="WP_077834039.1">
    <property type="nucleotide sequence ID" value="NZ_CP096983.1"/>
</dbReference>
<evidence type="ECO:0000256" key="6">
    <source>
        <dbReference type="ARBA" id="ARBA00093785"/>
    </source>
</evidence>
<keyword evidence="2" id="KW-0963">Cytoplasm</keyword>